<accession>W7YBM4</accession>
<dbReference type="EMBL" id="BAMD01000065">
    <property type="protein sequence ID" value="GAF05043.1"/>
    <property type="molecule type" value="Genomic_DNA"/>
</dbReference>
<protein>
    <submittedName>
        <fullName evidence="2">Uncharacterized protein</fullName>
    </submittedName>
</protein>
<evidence type="ECO:0000256" key="1">
    <source>
        <dbReference type="SAM" id="Phobius"/>
    </source>
</evidence>
<keyword evidence="1" id="KW-0472">Membrane</keyword>
<dbReference type="AlphaFoldDB" id="W7YBM4"/>
<feature type="transmembrane region" description="Helical" evidence="1">
    <location>
        <begin position="45"/>
        <end position="68"/>
    </location>
</feature>
<comment type="caution">
    <text evidence="2">The sequence shown here is derived from an EMBL/GenBank/DDBJ whole genome shotgun (WGS) entry which is preliminary data.</text>
</comment>
<keyword evidence="1" id="KW-1133">Transmembrane helix</keyword>
<keyword evidence="3" id="KW-1185">Reference proteome</keyword>
<sequence length="167" mass="19454">MVFLQLLSIDYEQMFVFVGCLCEIFIINSLNYCKSYKDTRSLKQVISILIVIVFLMPSISRLCIMVDFNIHRDYIARVLCINKDKPQSSCNGKCHLKKQLKKVSESSEEDKPKIFKEVSALNLLMPECNLVLKCNALVRTKQKLNFISPFKISFFAHRFFRPPQFIS</sequence>
<proteinExistence type="predicted"/>
<evidence type="ECO:0000313" key="3">
    <source>
        <dbReference type="Proteomes" id="UP000019402"/>
    </source>
</evidence>
<name>W7YBM4_9BACT</name>
<keyword evidence="1" id="KW-0812">Transmembrane</keyword>
<feature type="transmembrane region" description="Helical" evidence="1">
    <location>
        <begin position="14"/>
        <end position="33"/>
    </location>
</feature>
<gene>
    <name evidence="2" type="ORF">JCM21142_93766</name>
</gene>
<dbReference type="eggNOG" id="ENOG5033A7G">
    <property type="taxonomic scope" value="Bacteria"/>
</dbReference>
<dbReference type="Proteomes" id="UP000019402">
    <property type="component" value="Unassembled WGS sequence"/>
</dbReference>
<evidence type="ECO:0000313" key="2">
    <source>
        <dbReference type="EMBL" id="GAF05043.1"/>
    </source>
</evidence>
<reference evidence="2 3" key="1">
    <citation type="journal article" date="2014" name="Genome Announc.">
        <title>Draft Genome Sequence of Cytophaga fermentans JCM 21142T, a Facultative Anaerobe Isolated from Marine Mud.</title>
        <authorList>
            <person name="Starns D."/>
            <person name="Oshima K."/>
            <person name="Suda W."/>
            <person name="Iino T."/>
            <person name="Yuki M."/>
            <person name="Inoue J."/>
            <person name="Kitamura K."/>
            <person name="Iida T."/>
            <person name="Darby A."/>
            <person name="Hattori M."/>
            <person name="Ohkuma M."/>
        </authorList>
    </citation>
    <scope>NUCLEOTIDE SEQUENCE [LARGE SCALE GENOMIC DNA]</scope>
    <source>
        <strain evidence="2 3">JCM 21142</strain>
    </source>
</reference>
<organism evidence="2 3">
    <name type="scientific">Saccharicrinis fermentans DSM 9555 = JCM 21142</name>
    <dbReference type="NCBI Taxonomy" id="869213"/>
    <lineage>
        <taxon>Bacteria</taxon>
        <taxon>Pseudomonadati</taxon>
        <taxon>Bacteroidota</taxon>
        <taxon>Bacteroidia</taxon>
        <taxon>Marinilabiliales</taxon>
        <taxon>Marinilabiliaceae</taxon>
        <taxon>Saccharicrinis</taxon>
    </lineage>
</organism>
<dbReference type="STRING" id="869213.GCA_000517085_01680"/>